<evidence type="ECO:0000256" key="2">
    <source>
        <dbReference type="ARBA" id="ARBA00011900"/>
    </source>
</evidence>
<evidence type="ECO:0000256" key="1">
    <source>
        <dbReference type="ARBA" id="ARBA00006594"/>
    </source>
</evidence>
<dbReference type="EMBL" id="JACIEG010000005">
    <property type="protein sequence ID" value="MBB3970359.1"/>
    <property type="molecule type" value="Genomic_DNA"/>
</dbReference>
<evidence type="ECO:0000256" key="3">
    <source>
        <dbReference type="ARBA" id="ARBA00022603"/>
    </source>
</evidence>
<name>A0A4Y8ADP4_9SPHI</name>
<dbReference type="Pfam" id="PF02384">
    <property type="entry name" value="N6_Mtase"/>
    <property type="match status" value="1"/>
</dbReference>
<dbReference type="SUPFAM" id="SSF53335">
    <property type="entry name" value="S-adenosyl-L-methionine-dependent methyltransferases"/>
    <property type="match status" value="1"/>
</dbReference>
<dbReference type="InterPro" id="IPR002052">
    <property type="entry name" value="DNA_methylase_N6_adenine_CS"/>
</dbReference>
<evidence type="ECO:0000313" key="9">
    <source>
        <dbReference type="EMBL" id="TEW66728.1"/>
    </source>
</evidence>
<dbReference type="EMBL" id="SNQG01000003">
    <property type="protein sequence ID" value="TEW66728.1"/>
    <property type="molecule type" value="Genomic_DNA"/>
</dbReference>
<dbReference type="InterPro" id="IPR050953">
    <property type="entry name" value="N4_N6_ade-DNA_methylase"/>
</dbReference>
<evidence type="ECO:0000256" key="5">
    <source>
        <dbReference type="ARBA" id="ARBA00022747"/>
    </source>
</evidence>
<keyword evidence="5" id="KW-0680">Restriction system</keyword>
<reference evidence="9 10" key="1">
    <citation type="journal article" date="2016" name="Int. J. Syst. Evol. Microbiol.">
        <title>Proposal of Mucilaginibacter phyllosphaerae sp. nov. isolated from the phyllosphere of Galium album.</title>
        <authorList>
            <person name="Aydogan E.L."/>
            <person name="Busse H.J."/>
            <person name="Moser G."/>
            <person name="Muller C."/>
            <person name="Kampfer P."/>
            <person name="Glaeser S.P."/>
        </authorList>
    </citation>
    <scope>NUCLEOTIDE SEQUENCE [LARGE SCALE GENOMIC DNA]</scope>
    <source>
        <strain evidence="9 10">PP-F2FG21</strain>
    </source>
</reference>
<dbReference type="Gene3D" id="3.40.50.150">
    <property type="entry name" value="Vaccinia Virus protein VP39"/>
    <property type="match status" value="1"/>
</dbReference>
<proteinExistence type="inferred from homology"/>
<evidence type="ECO:0000313" key="11">
    <source>
        <dbReference type="Proteomes" id="UP000583101"/>
    </source>
</evidence>
<evidence type="ECO:0000256" key="6">
    <source>
        <dbReference type="ARBA" id="ARBA00047942"/>
    </source>
</evidence>
<dbReference type="PRINTS" id="PR00507">
    <property type="entry name" value="N12N6MTFRASE"/>
</dbReference>
<dbReference type="GO" id="GO:0032259">
    <property type="term" value="P:methylation"/>
    <property type="evidence" value="ECO:0007669"/>
    <property type="project" value="UniProtKB-KW"/>
</dbReference>
<keyword evidence="11" id="KW-1185">Reference proteome</keyword>
<accession>A0A4Y8ADP4</accession>
<dbReference type="InterPro" id="IPR003356">
    <property type="entry name" value="DNA_methylase_A-5"/>
</dbReference>
<evidence type="ECO:0000256" key="4">
    <source>
        <dbReference type="ARBA" id="ARBA00022679"/>
    </source>
</evidence>
<dbReference type="GO" id="GO:0008170">
    <property type="term" value="F:N-methyltransferase activity"/>
    <property type="evidence" value="ECO:0007669"/>
    <property type="project" value="InterPro"/>
</dbReference>
<gene>
    <name evidence="9" type="ORF">E2R65_09930</name>
    <name evidence="8" type="ORF">GGR35_002975</name>
</gene>
<dbReference type="PANTHER" id="PTHR33841:SF1">
    <property type="entry name" value="DNA METHYLTRANSFERASE A"/>
    <property type="match status" value="1"/>
</dbReference>
<dbReference type="GO" id="GO:0003677">
    <property type="term" value="F:DNA binding"/>
    <property type="evidence" value="ECO:0007669"/>
    <property type="project" value="InterPro"/>
</dbReference>
<dbReference type="GO" id="GO:0009007">
    <property type="term" value="F:site-specific DNA-methyltransferase (adenine-specific) activity"/>
    <property type="evidence" value="ECO:0007669"/>
    <property type="project" value="UniProtKB-EC"/>
</dbReference>
<dbReference type="Proteomes" id="UP000583101">
    <property type="component" value="Unassembled WGS sequence"/>
</dbReference>
<comment type="catalytic activity">
    <reaction evidence="6">
        <text>a 2'-deoxyadenosine in DNA + S-adenosyl-L-methionine = an N(6)-methyl-2'-deoxyadenosine in DNA + S-adenosyl-L-homocysteine + H(+)</text>
        <dbReference type="Rhea" id="RHEA:15197"/>
        <dbReference type="Rhea" id="RHEA-COMP:12418"/>
        <dbReference type="Rhea" id="RHEA-COMP:12419"/>
        <dbReference type="ChEBI" id="CHEBI:15378"/>
        <dbReference type="ChEBI" id="CHEBI:57856"/>
        <dbReference type="ChEBI" id="CHEBI:59789"/>
        <dbReference type="ChEBI" id="CHEBI:90615"/>
        <dbReference type="ChEBI" id="CHEBI:90616"/>
        <dbReference type="EC" id="2.1.1.72"/>
    </reaction>
</comment>
<dbReference type="PROSITE" id="PS00092">
    <property type="entry name" value="N6_MTASE"/>
    <property type="match status" value="1"/>
</dbReference>
<evidence type="ECO:0000259" key="7">
    <source>
        <dbReference type="Pfam" id="PF02384"/>
    </source>
</evidence>
<comment type="similarity">
    <text evidence="1">Belongs to the N(4)/N(6)-methyltransferase family.</text>
</comment>
<dbReference type="Proteomes" id="UP000297248">
    <property type="component" value="Unassembled WGS sequence"/>
</dbReference>
<keyword evidence="3 9" id="KW-0489">Methyltransferase</keyword>
<evidence type="ECO:0000313" key="10">
    <source>
        <dbReference type="Proteomes" id="UP000297248"/>
    </source>
</evidence>
<dbReference type="RefSeq" id="WP_134336337.1">
    <property type="nucleotide sequence ID" value="NZ_BMCZ01000003.1"/>
</dbReference>
<reference evidence="9" key="2">
    <citation type="submission" date="2019-03" db="EMBL/GenBank/DDBJ databases">
        <authorList>
            <person name="Yan Y.-Q."/>
            <person name="Du Z.-J."/>
        </authorList>
    </citation>
    <scope>NUCLEOTIDE SEQUENCE</scope>
    <source>
        <strain evidence="9">PP-F2FG21</strain>
    </source>
</reference>
<sequence length="490" mass="56054">MGRFDKSVFIENGIDRRELGYYATPEFVAHFMVDAMMKINPNGKYALDPCVGKEELIKKLYDHNIDIDGIDIYHHGDYYYCNFIQADFIELYRRNKSNLRIGQGINLKYDYIIANPPYNCHELNYIKDNKKSLGSLFGNIGIHNMYSMFISAIIDSAKEGSLISIISSDSFLTARAHNPLRKQILKTCTIHNLVLCPADLFWDQKADVRTCIMVLQKGKQYQNKIGVLNRLKNKQELKDKLAKFDLIEADINDIVNNSGSDDHEFIIDVPPEIQSLFSLPKIGDQFKCITGISTGKDLQFISKQKKDGFEVPFYKNPGMRKFFCEQDGYLSNDYLKHDKEIKNFMVRNKAYMLKEGITCSSMGLTFSACYLPPGSTFGVNANIFGDQADLWWLLAYLNSSLVTYMVRGVLCRSNMVTSGYVAKIPVIDLCKKTKEKLAEIAIKAFKEKVLPKENRPIIDEVDLLIFKELSFSNKTETEITHFAKNLQSRV</sequence>
<dbReference type="PANTHER" id="PTHR33841">
    <property type="entry name" value="DNA METHYLTRANSFERASE YEEA-RELATED"/>
    <property type="match status" value="1"/>
</dbReference>
<keyword evidence="4 9" id="KW-0808">Transferase</keyword>
<evidence type="ECO:0000313" key="8">
    <source>
        <dbReference type="EMBL" id="MBB3970359.1"/>
    </source>
</evidence>
<dbReference type="AlphaFoldDB" id="A0A4Y8ADP4"/>
<dbReference type="InterPro" id="IPR029063">
    <property type="entry name" value="SAM-dependent_MTases_sf"/>
</dbReference>
<dbReference type="EC" id="2.1.1.72" evidence="2"/>
<dbReference type="GO" id="GO:0009307">
    <property type="term" value="P:DNA restriction-modification system"/>
    <property type="evidence" value="ECO:0007669"/>
    <property type="project" value="UniProtKB-KW"/>
</dbReference>
<feature type="domain" description="DNA methylase adenine-specific" evidence="7">
    <location>
        <begin position="20"/>
        <end position="257"/>
    </location>
</feature>
<comment type="caution">
    <text evidence="9">The sequence shown here is derived from an EMBL/GenBank/DDBJ whole genome shotgun (WGS) entry which is preliminary data.</text>
</comment>
<dbReference type="OrthoDB" id="32195at2"/>
<protein>
    <recommendedName>
        <fullName evidence="2">site-specific DNA-methyltransferase (adenine-specific)</fullName>
        <ecNumber evidence="2">2.1.1.72</ecNumber>
    </recommendedName>
</protein>
<organism evidence="9 10">
    <name type="scientific">Mucilaginibacter phyllosphaerae</name>
    <dbReference type="NCBI Taxonomy" id="1812349"/>
    <lineage>
        <taxon>Bacteria</taxon>
        <taxon>Pseudomonadati</taxon>
        <taxon>Bacteroidota</taxon>
        <taxon>Sphingobacteriia</taxon>
        <taxon>Sphingobacteriales</taxon>
        <taxon>Sphingobacteriaceae</taxon>
        <taxon>Mucilaginibacter</taxon>
    </lineage>
</organism>
<reference evidence="8 11" key="3">
    <citation type="submission" date="2020-08" db="EMBL/GenBank/DDBJ databases">
        <title>Genomic Encyclopedia of Type Strains, Phase IV (KMG-IV): sequencing the most valuable type-strain genomes for metagenomic binning, comparative biology and taxonomic classification.</title>
        <authorList>
            <person name="Goeker M."/>
        </authorList>
    </citation>
    <scope>NUCLEOTIDE SEQUENCE [LARGE SCALE GENOMIC DNA]</scope>
    <source>
        <strain evidence="8 11">DSM 100995</strain>
    </source>
</reference>